<dbReference type="GO" id="GO:0005576">
    <property type="term" value="C:extracellular region"/>
    <property type="evidence" value="ECO:0007669"/>
    <property type="project" value="TreeGrafter"/>
</dbReference>
<feature type="domain" description="PA14" evidence="7">
    <location>
        <begin position="116"/>
        <end position="257"/>
    </location>
</feature>
<proteinExistence type="inferred from homology"/>
<keyword evidence="3" id="KW-0325">Glycoprotein</keyword>
<dbReference type="PANTHER" id="PTHR31137">
    <property type="entry name" value="PROTEIN PSIB-RELATED-RELATED"/>
    <property type="match status" value="1"/>
</dbReference>
<evidence type="ECO:0000256" key="6">
    <source>
        <dbReference type="SAM" id="SignalP"/>
    </source>
</evidence>
<dbReference type="Pfam" id="PF07691">
    <property type="entry name" value="PA14"/>
    <property type="match status" value="1"/>
</dbReference>
<keyword evidence="2 6" id="KW-0732">Signal</keyword>
<dbReference type="AlphaFoldDB" id="A0AAN7YPP3"/>
<dbReference type="PANTHER" id="PTHR31137:SF31">
    <property type="entry name" value="PROTEIN PSIH-RELATED"/>
    <property type="match status" value="1"/>
</dbReference>
<accession>A0AAN7YPP3</accession>
<evidence type="ECO:0000313" key="8">
    <source>
        <dbReference type="EMBL" id="KAK5579244.1"/>
    </source>
</evidence>
<dbReference type="InterPro" id="IPR051154">
    <property type="entry name" value="Prespore-cell_inducing_factor"/>
</dbReference>
<dbReference type="InterPro" id="IPR011874">
    <property type="entry name" value="Fibro_Slime"/>
</dbReference>
<name>A0AAN7YPP3_9MYCE</name>
<comment type="similarity">
    <text evidence="1">Belongs to the prespore-cell-inducing factor family.</text>
</comment>
<dbReference type="NCBIfam" id="TIGR02148">
    <property type="entry name" value="Fibro_Slime"/>
    <property type="match status" value="1"/>
</dbReference>
<gene>
    <name evidence="8" type="ORF">RB653_008924</name>
</gene>
<evidence type="ECO:0000256" key="4">
    <source>
        <dbReference type="SAM" id="MobiDB-lite"/>
    </source>
</evidence>
<dbReference type="InterPro" id="IPR011658">
    <property type="entry name" value="PA14_dom"/>
</dbReference>
<evidence type="ECO:0000256" key="3">
    <source>
        <dbReference type="ARBA" id="ARBA00023180"/>
    </source>
</evidence>
<evidence type="ECO:0000259" key="7">
    <source>
        <dbReference type="PROSITE" id="PS51820"/>
    </source>
</evidence>
<comment type="caution">
    <text evidence="8">The sequence shown here is derived from an EMBL/GenBank/DDBJ whole genome shotgun (WGS) entry which is preliminary data.</text>
</comment>
<dbReference type="SMART" id="SM00758">
    <property type="entry name" value="PA14"/>
    <property type="match status" value="1"/>
</dbReference>
<dbReference type="Proteomes" id="UP001344447">
    <property type="component" value="Unassembled WGS sequence"/>
</dbReference>
<keyword evidence="5" id="KW-0472">Membrane</keyword>
<evidence type="ECO:0000256" key="1">
    <source>
        <dbReference type="ARBA" id="ARBA00008709"/>
    </source>
</evidence>
<sequence length="717" mass="77534">MNFLKPTIFLILCLVTLIRSQPSTLTIAGQIFDQHPMYNNNFEPRGGNLRTGLVEKTLSDNKLPKLISSVTTPDSLNDQGRMVTPALFTYFFSTSGKDLSPNSGANVPIGYDIVLNYDTKKGVYVFDNQAFFPIDERGFDTNKFYRNYTDGSKYHNFHFCLKMNTKFTFQGYEVFNFIGDDDVWVFINNKLAVDLGGLHSRESGSVDLTKLGLTKGVTYDFDFYYCERHTTASTIRIETNMQVFCPFEDYCGVCSGDGSTCCNKATTCNDGKKCTIDACPPPNADIKKSGSKITDADIYPYCSHTDVVCDAPDLCTNNACDENTGNCKTTPITCNDQPAKCLLAQKCDPNSGCIYKSKCDGVCDTGACSNGDCVQKTNNTCANELGNNPCMVYSCGKNGCEAKPKCPQNPATPCDVSYCEAGECKIKHLNATECDCGCDRDDLCHKNNCVDNKCVPIPIDGTDDGNECTEDTCVNGEIFHTPINKCSGCMTCNTKTGDCDLSDKKCQDGNECTSNSCQATDTLGLGECTNTTVVCGATNTDKCIQFSCNETTGCSSSAVVCPNEGNCLVGYCDSNKGCLTKPRSCDTGVFCLVGECIEHAGGCVVYEKRCDADNGKCQQGVCVNGTSTEEGRCKSENYDPLPFICKTAAVVSTAVIAGVTVAGAVALGAFIYGGKRGYDYWKDTRNVQFSGSNSNPLYEQNPNGSGVNPLYNDNSTL</sequence>
<keyword evidence="9" id="KW-1185">Reference proteome</keyword>
<keyword evidence="5" id="KW-0812">Transmembrane</keyword>
<organism evidence="8 9">
    <name type="scientific">Dictyostelium firmibasis</name>
    <dbReference type="NCBI Taxonomy" id="79012"/>
    <lineage>
        <taxon>Eukaryota</taxon>
        <taxon>Amoebozoa</taxon>
        <taxon>Evosea</taxon>
        <taxon>Eumycetozoa</taxon>
        <taxon>Dictyostelia</taxon>
        <taxon>Dictyosteliales</taxon>
        <taxon>Dictyosteliaceae</taxon>
        <taxon>Dictyostelium</taxon>
    </lineage>
</organism>
<reference evidence="8 9" key="1">
    <citation type="submission" date="2023-11" db="EMBL/GenBank/DDBJ databases">
        <title>Dfirmibasis_genome.</title>
        <authorList>
            <person name="Edelbroek B."/>
            <person name="Kjellin J."/>
            <person name="Jerlstrom-Hultqvist J."/>
            <person name="Soderbom F."/>
        </authorList>
    </citation>
    <scope>NUCLEOTIDE SEQUENCE [LARGE SCALE GENOMIC DNA]</scope>
    <source>
        <strain evidence="8 9">TNS-C-14</strain>
    </source>
</reference>
<evidence type="ECO:0000256" key="2">
    <source>
        <dbReference type="ARBA" id="ARBA00022729"/>
    </source>
</evidence>
<dbReference type="EMBL" id="JAVFKY010000003">
    <property type="protein sequence ID" value="KAK5579244.1"/>
    <property type="molecule type" value="Genomic_DNA"/>
</dbReference>
<feature type="signal peptide" evidence="6">
    <location>
        <begin position="1"/>
        <end position="20"/>
    </location>
</feature>
<evidence type="ECO:0000256" key="5">
    <source>
        <dbReference type="SAM" id="Phobius"/>
    </source>
</evidence>
<feature type="transmembrane region" description="Helical" evidence="5">
    <location>
        <begin position="649"/>
        <end position="672"/>
    </location>
</feature>
<evidence type="ECO:0000313" key="9">
    <source>
        <dbReference type="Proteomes" id="UP001344447"/>
    </source>
</evidence>
<dbReference type="InterPro" id="IPR037524">
    <property type="entry name" value="PA14/GLEYA"/>
</dbReference>
<protein>
    <recommendedName>
        <fullName evidence="7">PA14 domain-containing protein</fullName>
    </recommendedName>
</protein>
<dbReference type="PROSITE" id="PS51820">
    <property type="entry name" value="PA14"/>
    <property type="match status" value="1"/>
</dbReference>
<feature type="chain" id="PRO_5042888197" description="PA14 domain-containing protein" evidence="6">
    <location>
        <begin position="21"/>
        <end position="717"/>
    </location>
</feature>
<keyword evidence="5" id="KW-1133">Transmembrane helix</keyword>
<feature type="region of interest" description="Disordered" evidence="4">
    <location>
        <begin position="692"/>
        <end position="717"/>
    </location>
</feature>